<gene>
    <name evidence="1" type="ORF">MENTE1834_LOCUS24973</name>
</gene>
<accession>A0ACB0ZHA4</accession>
<proteinExistence type="predicted"/>
<sequence length="117" mass="13985">MTACACHHVILYIVFPACFLCPVLSKHFVFYTSVEIIFKFAFFEFYCQSPPFFDLYLSRRASLKIYPYLLLTTSIFWDQRVACLWTFFGLTMFNWIFYLWNKFLLVWTVPGFCGVSK</sequence>
<evidence type="ECO:0000313" key="1">
    <source>
        <dbReference type="EMBL" id="CAK5077939.1"/>
    </source>
</evidence>
<protein>
    <submittedName>
        <fullName evidence="1">Uncharacterized protein</fullName>
    </submittedName>
</protein>
<keyword evidence="2" id="KW-1185">Reference proteome</keyword>
<evidence type="ECO:0000313" key="2">
    <source>
        <dbReference type="Proteomes" id="UP001497535"/>
    </source>
</evidence>
<dbReference type="EMBL" id="CAVMJV010000034">
    <property type="protein sequence ID" value="CAK5077939.1"/>
    <property type="molecule type" value="Genomic_DNA"/>
</dbReference>
<reference evidence="1" key="1">
    <citation type="submission" date="2023-11" db="EMBL/GenBank/DDBJ databases">
        <authorList>
            <person name="Poullet M."/>
        </authorList>
    </citation>
    <scope>NUCLEOTIDE SEQUENCE</scope>
    <source>
        <strain evidence="1">E1834</strain>
    </source>
</reference>
<name>A0ACB0ZHA4_MELEN</name>
<comment type="caution">
    <text evidence="1">The sequence shown here is derived from an EMBL/GenBank/DDBJ whole genome shotgun (WGS) entry which is preliminary data.</text>
</comment>
<dbReference type="Proteomes" id="UP001497535">
    <property type="component" value="Unassembled WGS sequence"/>
</dbReference>
<organism evidence="1 2">
    <name type="scientific">Meloidogyne enterolobii</name>
    <name type="common">Root-knot nematode worm</name>
    <name type="synonym">Meloidogyne mayaguensis</name>
    <dbReference type="NCBI Taxonomy" id="390850"/>
    <lineage>
        <taxon>Eukaryota</taxon>
        <taxon>Metazoa</taxon>
        <taxon>Ecdysozoa</taxon>
        <taxon>Nematoda</taxon>
        <taxon>Chromadorea</taxon>
        <taxon>Rhabditida</taxon>
        <taxon>Tylenchina</taxon>
        <taxon>Tylenchomorpha</taxon>
        <taxon>Tylenchoidea</taxon>
        <taxon>Meloidogynidae</taxon>
        <taxon>Meloidogyninae</taxon>
        <taxon>Meloidogyne</taxon>
    </lineage>
</organism>